<organism evidence="2 3">
    <name type="scientific">Algivirga pacifica</name>
    <dbReference type="NCBI Taxonomy" id="1162670"/>
    <lineage>
        <taxon>Bacteria</taxon>
        <taxon>Pseudomonadati</taxon>
        <taxon>Bacteroidota</taxon>
        <taxon>Cytophagia</taxon>
        <taxon>Cytophagales</taxon>
        <taxon>Flammeovirgaceae</taxon>
        <taxon>Algivirga</taxon>
    </lineage>
</organism>
<gene>
    <name evidence="2" type="ORF">GCM10023331_03170</name>
</gene>
<feature type="domain" description="Putative auto-transporter adhesin head GIN" evidence="1">
    <location>
        <begin position="54"/>
        <end position="233"/>
    </location>
</feature>
<keyword evidence="3" id="KW-1185">Reference proteome</keyword>
<accession>A0ABP9CZ24</accession>
<reference evidence="3" key="1">
    <citation type="journal article" date="2019" name="Int. J. Syst. Evol. Microbiol.">
        <title>The Global Catalogue of Microorganisms (GCM) 10K type strain sequencing project: providing services to taxonomists for standard genome sequencing and annotation.</title>
        <authorList>
            <consortium name="The Broad Institute Genomics Platform"/>
            <consortium name="The Broad Institute Genome Sequencing Center for Infectious Disease"/>
            <person name="Wu L."/>
            <person name="Ma J."/>
        </authorList>
    </citation>
    <scope>NUCLEOTIDE SEQUENCE [LARGE SCALE GENOMIC DNA]</scope>
    <source>
        <strain evidence="3">JCM 18326</strain>
    </source>
</reference>
<dbReference type="Proteomes" id="UP001500298">
    <property type="component" value="Unassembled WGS sequence"/>
</dbReference>
<evidence type="ECO:0000313" key="2">
    <source>
        <dbReference type="EMBL" id="GAA4822201.1"/>
    </source>
</evidence>
<dbReference type="EMBL" id="BAABJX010000006">
    <property type="protein sequence ID" value="GAA4822201.1"/>
    <property type="molecule type" value="Genomic_DNA"/>
</dbReference>
<proteinExistence type="predicted"/>
<dbReference type="InterPro" id="IPR021255">
    <property type="entry name" value="DUF2807"/>
</dbReference>
<dbReference type="Pfam" id="PF10988">
    <property type="entry name" value="DUF2807"/>
    <property type="match status" value="1"/>
</dbReference>
<dbReference type="PROSITE" id="PS51257">
    <property type="entry name" value="PROKAR_LIPOPROTEIN"/>
    <property type="match status" value="1"/>
</dbReference>
<dbReference type="Gene3D" id="2.160.20.120">
    <property type="match status" value="1"/>
</dbReference>
<evidence type="ECO:0000259" key="1">
    <source>
        <dbReference type="Pfam" id="PF10988"/>
    </source>
</evidence>
<dbReference type="PANTHER" id="PTHR39200">
    <property type="entry name" value="HYPOTHETICAL EXPORTED PROTEIN"/>
    <property type="match status" value="1"/>
</dbReference>
<dbReference type="PANTHER" id="PTHR39200:SF1">
    <property type="entry name" value="AUTO-TRANSPORTER ADHESIN HEAD GIN DOMAIN-CONTAINING PROTEIN-RELATED"/>
    <property type="match status" value="1"/>
</dbReference>
<name>A0ABP9CZ24_9BACT</name>
<protein>
    <submittedName>
        <fullName evidence="2">Head GIN domain-containing protein</fullName>
    </submittedName>
</protein>
<comment type="caution">
    <text evidence="2">The sequence shown here is derived from an EMBL/GenBank/DDBJ whole genome shotgun (WGS) entry which is preliminary data.</text>
</comment>
<sequence>MNFLRKTEMKKLMLAALCGSMGMYSCSEDIDLIGIQGVGAVESRVLELETPVTAIEMDVAANIYITQTQGNQSIEVYGQPNILDVLETDVEYGRWEIDFNNTVGNYKPLEIHIKVQNLNEVEIDASGEVKLMTPFQSNNFSLELEGSGSFEGELYSESITVEVPGSGDIYLSGVADTISYDVSGSGSIMSETLKGKRGDVNVSGSGDVYVTIEEGTLDAEISGSGNIYYFGAPEVSSRITGSGQVISNN</sequence>
<evidence type="ECO:0000313" key="3">
    <source>
        <dbReference type="Proteomes" id="UP001500298"/>
    </source>
</evidence>